<reference evidence="7" key="1">
    <citation type="journal article" date="2020" name="Fungal Divers.">
        <title>Resolving the Mortierellaceae phylogeny through synthesis of multi-gene phylogenetics and phylogenomics.</title>
        <authorList>
            <person name="Vandepol N."/>
            <person name="Liber J."/>
            <person name="Desiro A."/>
            <person name="Na H."/>
            <person name="Kennedy M."/>
            <person name="Barry K."/>
            <person name="Grigoriev I.V."/>
            <person name="Miller A.N."/>
            <person name="O'Donnell K."/>
            <person name="Stajich J.E."/>
            <person name="Bonito G."/>
        </authorList>
    </citation>
    <scope>NUCLEOTIDE SEQUENCE</scope>
    <source>
        <strain evidence="7">CK1249</strain>
    </source>
</reference>
<feature type="region of interest" description="Disordered" evidence="5">
    <location>
        <begin position="794"/>
        <end position="820"/>
    </location>
</feature>
<feature type="compositionally biased region" description="Polar residues" evidence="5">
    <location>
        <begin position="844"/>
        <end position="867"/>
    </location>
</feature>
<feature type="region of interest" description="Disordered" evidence="5">
    <location>
        <begin position="604"/>
        <end position="711"/>
    </location>
</feature>
<dbReference type="InterPro" id="IPR015940">
    <property type="entry name" value="UBA"/>
</dbReference>
<name>A0A9P6IXJ3_MORAP</name>
<sequence length="1381" mass="149098">MSSVKKSKSRAMPALPTSPAPCLAHSLQGEDWPIEAQKVKNEQIQAFYREYAKTAPEKGSAIEPDDHIRRITAALTQYTARGLPGGKALPEEFLRQGSEHILSPSPEELMELYATLLRDNLGKWKHDLNPKMREVLTDRSFASSTLSLHDQLDQQFRQHHQAVGSQQQEPCGCGGDHSLDFPEDSYEDEPDEEDDEEEDDDDGEEDDEDGEDSMDDEEYDDDEEQDVVDGYAHHYEENNVKMMAYEEEKLKLETVRRVREEERRLKEEFRKKKISERLKQKQEKERILLLQRLRLEDEERRKREALEKQRREKLEEEMRKKREAAEADQNARSFLFQCTLRSQIETVKQMVGATPDDSCSLTGVPRFSTTAATRLAGWEFMAMVEGVGEVSEEKGIQETLLHVAVRVGCVDLAIFFIDKGAPLDALDANGLTPLHTAAKYVSPFEVCKTLVEKTAHHIDRTCIVSGRTALHYAALNGYADLVALLLFHHARINAQDLKGNTPESLAKSGLESTLSEKPTKTNSKQANTLKAQRYRATMQHLQKAIATIREAQSRKDAQLEEQRRKDEALAREEAEKDKAARRKQEEKLEADLRRRLEEEKELERLKAMASDPNGNNNNSNKKKKKKKGKTGNDAPTAVKEAPAPALSSKLDVSVESAMATPASSLSGMKAVHGPVAGQAPNTSTSLPPSSTSLSPPPSSGSAAKSPSIAAQAAAISKPAATIVVAASQSSPVTAASGSSQLAPPRIPKPKTSYRPSQLVVTRMTDMGFPLRESRKALIQTEGRVEDAIDLLTSGAQLADDSEDEAEQAAERARTKAKNNAANMARMAQMRPQDAFANGHGSSAVRATQQPVLTSIQTPSHANAQHSAYQRPANNGVPGLHAPPQRSANHPVQILQRNQPQVQPRSVPTQVLQRPPPHVQSAQVQASAQSPTARRSLSHQGTLPTMSSPISHPATTIASFIAPRTAQPVPPTRAPYSYGPSPTSSQSANAKHQQEQPTNSSGAAKLPVTPTMPAMERTSSGRSSTGDHGHLGMTRKFANLDITDPQSFGSASSFSAFPPATSTWDVNMGSKSMASPVSLELPAPISTGYQPSSMAGHNPWATSGLSLPGPPLLHSAGDSGLNSSFGTSFLTSLPATHHQQQTQQHPSHLQQLQHQQQSQPQHHAPRAGAIGSPLSSLEGYSEADLDLGNAGGEMIKDVLAMTGVIDSDEFVKFEAEYSLLDATPSNASLGAASSSRAVGGGRGSGSGSGSSSQPMSNLWGSSGTGGGNHEGLPSPIGTVNGHAFSSSRRGLESGFDTNNFNGSDSQGGVSEYSQWNSGFALDHAMYPSSRQQQAGSSAFADSFFGSNAGIGGSPFGAIGSSRHQGAQSRPSSSSTKSSPKQY</sequence>
<protein>
    <recommendedName>
        <fullName evidence="6">UBA domain-containing protein</fullName>
    </recommendedName>
</protein>
<evidence type="ECO:0000313" key="7">
    <source>
        <dbReference type="EMBL" id="KAF9952372.1"/>
    </source>
</evidence>
<dbReference type="InterPro" id="IPR036770">
    <property type="entry name" value="Ankyrin_rpt-contain_sf"/>
</dbReference>
<dbReference type="Pfam" id="PF00627">
    <property type="entry name" value="UBA"/>
    <property type="match status" value="1"/>
</dbReference>
<feature type="region of interest" description="Disordered" evidence="5">
    <location>
        <begin position="728"/>
        <end position="758"/>
    </location>
</feature>
<dbReference type="PROSITE" id="PS50088">
    <property type="entry name" value="ANK_REPEAT"/>
    <property type="match status" value="2"/>
</dbReference>
<feature type="compositionally biased region" description="Low complexity" evidence="5">
    <location>
        <begin position="679"/>
        <end position="711"/>
    </location>
</feature>
<feature type="region of interest" description="Disordered" evidence="5">
    <location>
        <begin position="1"/>
        <end position="22"/>
    </location>
</feature>
<dbReference type="PANTHER" id="PTHR24180">
    <property type="entry name" value="CYCLIN-DEPENDENT KINASE INHIBITOR 2C-RELATED"/>
    <property type="match status" value="1"/>
</dbReference>
<dbReference type="Gene3D" id="1.25.40.20">
    <property type="entry name" value="Ankyrin repeat-containing domain"/>
    <property type="match status" value="1"/>
</dbReference>
<evidence type="ECO:0000313" key="8">
    <source>
        <dbReference type="Proteomes" id="UP000738359"/>
    </source>
</evidence>
<dbReference type="SUPFAM" id="SSF48403">
    <property type="entry name" value="Ankyrin repeat"/>
    <property type="match status" value="1"/>
</dbReference>
<keyword evidence="8" id="KW-1185">Reference proteome</keyword>
<dbReference type="InterPro" id="IPR051637">
    <property type="entry name" value="Ank_repeat_dom-contain_49"/>
</dbReference>
<feature type="compositionally biased region" description="Polar residues" evidence="5">
    <location>
        <begin position="1294"/>
        <end position="1308"/>
    </location>
</feature>
<feature type="region of interest" description="Disordered" evidence="5">
    <location>
        <begin position="499"/>
        <end position="527"/>
    </location>
</feature>
<accession>A0A9P6IXJ3</accession>
<feature type="repeat" description="ANK" evidence="3">
    <location>
        <begin position="396"/>
        <end position="428"/>
    </location>
</feature>
<gene>
    <name evidence="7" type="ORF">BGZ70_000619</name>
</gene>
<feature type="compositionally biased region" description="Polar residues" evidence="5">
    <location>
        <begin position="979"/>
        <end position="1001"/>
    </location>
</feature>
<feature type="region of interest" description="Disordered" evidence="5">
    <location>
        <begin position="1134"/>
        <end position="1174"/>
    </location>
</feature>
<dbReference type="SMART" id="SM00165">
    <property type="entry name" value="UBA"/>
    <property type="match status" value="1"/>
</dbReference>
<feature type="region of interest" description="Disordered" evidence="5">
    <location>
        <begin position="157"/>
        <end position="224"/>
    </location>
</feature>
<dbReference type="PANTHER" id="PTHR24180:SF45">
    <property type="entry name" value="POLY [ADP-RIBOSE] POLYMERASE TANKYRASE"/>
    <property type="match status" value="1"/>
</dbReference>
<evidence type="ECO:0000259" key="6">
    <source>
        <dbReference type="PROSITE" id="PS50030"/>
    </source>
</evidence>
<feature type="region of interest" description="Disordered" evidence="5">
    <location>
        <begin position="965"/>
        <end position="1031"/>
    </location>
</feature>
<feature type="region of interest" description="Disordered" evidence="5">
    <location>
        <begin position="1224"/>
        <end position="1308"/>
    </location>
</feature>
<feature type="compositionally biased region" description="Polar residues" evidence="5">
    <location>
        <begin position="728"/>
        <end position="741"/>
    </location>
</feature>
<evidence type="ECO:0000256" key="1">
    <source>
        <dbReference type="ARBA" id="ARBA00022737"/>
    </source>
</evidence>
<dbReference type="SMART" id="SM00248">
    <property type="entry name" value="ANK"/>
    <property type="match status" value="3"/>
</dbReference>
<dbReference type="Proteomes" id="UP000738359">
    <property type="component" value="Unassembled WGS sequence"/>
</dbReference>
<feature type="coiled-coil region" evidence="4">
    <location>
        <begin position="252"/>
        <end position="331"/>
    </location>
</feature>
<feature type="region of interest" description="Disordered" evidence="5">
    <location>
        <begin position="833"/>
        <end position="950"/>
    </location>
</feature>
<feature type="compositionally biased region" description="Acidic residues" evidence="5">
    <location>
        <begin position="181"/>
        <end position="224"/>
    </location>
</feature>
<dbReference type="InterPro" id="IPR002110">
    <property type="entry name" value="Ankyrin_rpt"/>
</dbReference>
<comment type="caution">
    <text evidence="7">The sequence shown here is derived from an EMBL/GenBank/DDBJ whole genome shotgun (WGS) entry which is preliminary data.</text>
</comment>
<feature type="compositionally biased region" description="Low complexity" evidence="5">
    <location>
        <begin position="1224"/>
        <end position="1236"/>
    </location>
</feature>
<keyword evidence="2 3" id="KW-0040">ANK repeat</keyword>
<proteinExistence type="predicted"/>
<dbReference type="SUPFAM" id="SSF46934">
    <property type="entry name" value="UBA-like"/>
    <property type="match status" value="1"/>
</dbReference>
<feature type="domain" description="UBA" evidence="6">
    <location>
        <begin position="753"/>
        <end position="794"/>
    </location>
</feature>
<evidence type="ECO:0000256" key="5">
    <source>
        <dbReference type="SAM" id="MobiDB-lite"/>
    </source>
</evidence>
<feature type="compositionally biased region" description="Basic residues" evidence="5">
    <location>
        <begin position="620"/>
        <end position="629"/>
    </location>
</feature>
<feature type="compositionally biased region" description="Gly residues" evidence="5">
    <location>
        <begin position="1237"/>
        <end position="1247"/>
    </location>
</feature>
<organism evidence="7 8">
    <name type="scientific">Mortierella alpina</name>
    <name type="common">Oleaginous fungus</name>
    <name type="synonym">Mortierella renispora</name>
    <dbReference type="NCBI Taxonomy" id="64518"/>
    <lineage>
        <taxon>Eukaryota</taxon>
        <taxon>Fungi</taxon>
        <taxon>Fungi incertae sedis</taxon>
        <taxon>Mucoromycota</taxon>
        <taxon>Mortierellomycotina</taxon>
        <taxon>Mortierellomycetes</taxon>
        <taxon>Mortierellales</taxon>
        <taxon>Mortierellaceae</taxon>
        <taxon>Mortierella</taxon>
    </lineage>
</organism>
<dbReference type="EMBL" id="JAAAHY010001124">
    <property type="protein sequence ID" value="KAF9952372.1"/>
    <property type="molecule type" value="Genomic_DNA"/>
</dbReference>
<feature type="repeat" description="ANK" evidence="3">
    <location>
        <begin position="465"/>
        <end position="497"/>
    </location>
</feature>
<keyword evidence="1" id="KW-0677">Repeat</keyword>
<dbReference type="PROSITE" id="PS50297">
    <property type="entry name" value="ANK_REP_REGION"/>
    <property type="match status" value="1"/>
</dbReference>
<dbReference type="Gene3D" id="1.10.8.10">
    <property type="entry name" value="DNA helicase RuvA subunit, C-terminal domain"/>
    <property type="match status" value="1"/>
</dbReference>
<feature type="region of interest" description="Disordered" evidence="5">
    <location>
        <begin position="551"/>
        <end position="586"/>
    </location>
</feature>
<evidence type="ECO:0000256" key="2">
    <source>
        <dbReference type="ARBA" id="ARBA00023043"/>
    </source>
</evidence>
<dbReference type="OrthoDB" id="366390at2759"/>
<feature type="compositionally biased region" description="Low complexity" evidence="5">
    <location>
        <begin position="1135"/>
        <end position="1161"/>
    </location>
</feature>
<feature type="region of interest" description="Disordered" evidence="5">
    <location>
        <begin position="1352"/>
        <end position="1381"/>
    </location>
</feature>
<dbReference type="Pfam" id="PF12796">
    <property type="entry name" value="Ank_2"/>
    <property type="match status" value="1"/>
</dbReference>
<feature type="compositionally biased region" description="Low complexity" evidence="5">
    <location>
        <begin position="1367"/>
        <end position="1381"/>
    </location>
</feature>
<dbReference type="InterPro" id="IPR009060">
    <property type="entry name" value="UBA-like_sf"/>
</dbReference>
<evidence type="ECO:0000256" key="4">
    <source>
        <dbReference type="SAM" id="Coils"/>
    </source>
</evidence>
<dbReference type="PROSITE" id="PS50030">
    <property type="entry name" value="UBA"/>
    <property type="match status" value="1"/>
</dbReference>
<feature type="compositionally biased region" description="Low complexity" evidence="5">
    <location>
        <begin position="918"/>
        <end position="929"/>
    </location>
</feature>
<feature type="compositionally biased region" description="Polar residues" evidence="5">
    <location>
        <begin position="885"/>
        <end position="911"/>
    </location>
</feature>
<keyword evidence="4" id="KW-0175">Coiled coil</keyword>
<feature type="compositionally biased region" description="Polar residues" evidence="5">
    <location>
        <begin position="510"/>
        <end position="527"/>
    </location>
</feature>
<feature type="compositionally biased region" description="Polar residues" evidence="5">
    <location>
        <begin position="930"/>
        <end position="950"/>
    </location>
</feature>
<evidence type="ECO:0000256" key="3">
    <source>
        <dbReference type="PROSITE-ProRule" id="PRU00023"/>
    </source>
</evidence>